<evidence type="ECO:0000256" key="2">
    <source>
        <dbReference type="SAM" id="SignalP"/>
    </source>
</evidence>
<keyword evidence="5" id="KW-1185">Reference proteome</keyword>
<evidence type="ECO:0000256" key="1">
    <source>
        <dbReference type="ARBA" id="ARBA00022729"/>
    </source>
</evidence>
<reference evidence="4" key="1">
    <citation type="submission" date="2023-03" db="EMBL/GenBank/DDBJ databases">
        <authorList>
            <person name="Shen W."/>
            <person name="Cai J."/>
        </authorList>
    </citation>
    <scope>NUCLEOTIDE SEQUENCE</scope>
    <source>
        <strain evidence="4">P66-3</strain>
    </source>
</reference>
<name>A0ABU3F8R2_9ENTE</name>
<accession>A0ABU3F8R2</accession>
<evidence type="ECO:0000259" key="3">
    <source>
        <dbReference type="SMART" id="SM00062"/>
    </source>
</evidence>
<dbReference type="PANTHER" id="PTHR35936:SF19">
    <property type="entry name" value="AMINO-ACID-BINDING PROTEIN YXEM-RELATED"/>
    <property type="match status" value="1"/>
</dbReference>
<keyword evidence="1 2" id="KW-0732">Signal</keyword>
<dbReference type="InterPro" id="IPR001638">
    <property type="entry name" value="Solute-binding_3/MltF_N"/>
</dbReference>
<dbReference type="Pfam" id="PF00497">
    <property type="entry name" value="SBP_bac_3"/>
    <property type="match status" value="1"/>
</dbReference>
<dbReference type="SUPFAM" id="SSF53850">
    <property type="entry name" value="Periplasmic binding protein-like II"/>
    <property type="match status" value="1"/>
</dbReference>
<dbReference type="PROSITE" id="PS51257">
    <property type="entry name" value="PROKAR_LIPOPROTEIN"/>
    <property type="match status" value="1"/>
</dbReference>
<dbReference type="PANTHER" id="PTHR35936">
    <property type="entry name" value="MEMBRANE-BOUND LYTIC MUREIN TRANSGLYCOSYLASE F"/>
    <property type="match status" value="1"/>
</dbReference>
<gene>
    <name evidence="4" type="ORF">P7H27_04730</name>
</gene>
<protein>
    <submittedName>
        <fullName evidence="4">Transporter substrate-binding domain-containing protein</fullName>
    </submittedName>
</protein>
<dbReference type="EMBL" id="JARQAJ010000002">
    <property type="protein sequence ID" value="MDT2759062.1"/>
    <property type="molecule type" value="Genomic_DNA"/>
</dbReference>
<dbReference type="Proteomes" id="UP001181046">
    <property type="component" value="Unassembled WGS sequence"/>
</dbReference>
<evidence type="ECO:0000313" key="4">
    <source>
        <dbReference type="EMBL" id="MDT2759062.1"/>
    </source>
</evidence>
<sequence length="278" mass="30942">MKLFQKIGLVAVLSLAVVGTAACGKKAAAEQPKKEEIVIATGAYPKPYAYEEDGKLKGFDIDLAKAVFKKLPQYTVSFEKTEFPSILAGIDTGRYQMGANSFAKSEERTEKYQFSEALYNNPMGIILPKDSTIKSFDDLAGKKTSGEPAVSYSVLIEDYNKKHTDNPIKLSYTEEDMVKQFQNVENGKLDFKLESIIIANQVIKDQKLNLKTVEVPQGTVDSRSAYSYFVFAKTKEGKALAKKVNKVLDSFREDGTLQKLSEQYFGKDYVPDASEAKE</sequence>
<dbReference type="RefSeq" id="WP_137618126.1">
    <property type="nucleotide sequence ID" value="NZ_BJDX01000002.1"/>
</dbReference>
<organism evidence="4 5">
    <name type="scientific">Enterococcus xiangfangensis</name>
    <dbReference type="NCBI Taxonomy" id="1296537"/>
    <lineage>
        <taxon>Bacteria</taxon>
        <taxon>Bacillati</taxon>
        <taxon>Bacillota</taxon>
        <taxon>Bacilli</taxon>
        <taxon>Lactobacillales</taxon>
        <taxon>Enterococcaceae</taxon>
        <taxon>Enterococcus</taxon>
    </lineage>
</organism>
<feature type="domain" description="Solute-binding protein family 3/N-terminal" evidence="3">
    <location>
        <begin position="36"/>
        <end position="268"/>
    </location>
</feature>
<evidence type="ECO:0000313" key="5">
    <source>
        <dbReference type="Proteomes" id="UP001181046"/>
    </source>
</evidence>
<dbReference type="SMART" id="SM00062">
    <property type="entry name" value="PBPb"/>
    <property type="match status" value="1"/>
</dbReference>
<proteinExistence type="predicted"/>
<feature type="chain" id="PRO_5045410906" evidence="2">
    <location>
        <begin position="22"/>
        <end position="278"/>
    </location>
</feature>
<dbReference type="Gene3D" id="3.40.190.10">
    <property type="entry name" value="Periplasmic binding protein-like II"/>
    <property type="match status" value="2"/>
</dbReference>
<comment type="caution">
    <text evidence="4">The sequence shown here is derived from an EMBL/GenBank/DDBJ whole genome shotgun (WGS) entry which is preliminary data.</text>
</comment>
<feature type="signal peptide" evidence="2">
    <location>
        <begin position="1"/>
        <end position="21"/>
    </location>
</feature>